<dbReference type="Proteomes" id="UP000250140">
    <property type="component" value="Unassembled WGS sequence"/>
</dbReference>
<feature type="domain" description="Fungal lipase-type" evidence="3">
    <location>
        <begin position="73"/>
        <end position="202"/>
    </location>
</feature>
<keyword evidence="1" id="KW-0732">Signal</keyword>
<feature type="non-terminal residue" evidence="4">
    <location>
        <position position="202"/>
    </location>
</feature>
<dbReference type="CDD" id="cd00519">
    <property type="entry name" value="Lipase_3"/>
    <property type="match status" value="1"/>
</dbReference>
<dbReference type="OrthoDB" id="426718at2759"/>
<gene>
    <name evidence="4" type="ORF">AOQ84DRAFT_272611</name>
</gene>
<dbReference type="PANTHER" id="PTHR46640:SF1">
    <property type="entry name" value="FUNGAL LIPASE-LIKE DOMAIN-CONTAINING PROTEIN-RELATED"/>
    <property type="match status" value="1"/>
</dbReference>
<evidence type="ECO:0000256" key="1">
    <source>
        <dbReference type="ARBA" id="ARBA00022729"/>
    </source>
</evidence>
<dbReference type="InterPro" id="IPR029058">
    <property type="entry name" value="AB_hydrolase_fold"/>
</dbReference>
<name>A0A8E2F9V5_9PEZI</name>
<keyword evidence="2 4" id="KW-0378">Hydrolase</keyword>
<evidence type="ECO:0000256" key="2">
    <source>
        <dbReference type="ARBA" id="ARBA00022801"/>
    </source>
</evidence>
<reference evidence="4 5" key="1">
    <citation type="journal article" date="2016" name="Nat. Commun.">
        <title>Ectomycorrhizal ecology is imprinted in the genome of the dominant symbiotic fungus Cenococcum geophilum.</title>
        <authorList>
            <consortium name="DOE Joint Genome Institute"/>
            <person name="Peter M."/>
            <person name="Kohler A."/>
            <person name="Ohm R.A."/>
            <person name="Kuo A."/>
            <person name="Krutzmann J."/>
            <person name="Morin E."/>
            <person name="Arend M."/>
            <person name="Barry K.W."/>
            <person name="Binder M."/>
            <person name="Choi C."/>
            <person name="Clum A."/>
            <person name="Copeland A."/>
            <person name="Grisel N."/>
            <person name="Haridas S."/>
            <person name="Kipfer T."/>
            <person name="LaButti K."/>
            <person name="Lindquist E."/>
            <person name="Lipzen A."/>
            <person name="Maire R."/>
            <person name="Meier B."/>
            <person name="Mihaltcheva S."/>
            <person name="Molinier V."/>
            <person name="Murat C."/>
            <person name="Poggeler S."/>
            <person name="Quandt C.A."/>
            <person name="Sperisen C."/>
            <person name="Tritt A."/>
            <person name="Tisserant E."/>
            <person name="Crous P.W."/>
            <person name="Henrissat B."/>
            <person name="Nehls U."/>
            <person name="Egli S."/>
            <person name="Spatafora J.W."/>
            <person name="Grigoriev I.V."/>
            <person name="Martin F.M."/>
        </authorList>
    </citation>
    <scope>NUCLEOTIDE SEQUENCE [LARGE SCALE GENOMIC DNA]</scope>
    <source>
        <strain evidence="4 5">CBS 207.34</strain>
    </source>
</reference>
<evidence type="ECO:0000313" key="5">
    <source>
        <dbReference type="Proteomes" id="UP000250140"/>
    </source>
</evidence>
<dbReference type="SUPFAM" id="SSF53474">
    <property type="entry name" value="alpha/beta-Hydrolases"/>
    <property type="match status" value="1"/>
</dbReference>
<dbReference type="EMBL" id="KV748787">
    <property type="protein sequence ID" value="OCL13089.1"/>
    <property type="molecule type" value="Genomic_DNA"/>
</dbReference>
<proteinExistence type="predicted"/>
<dbReference type="AlphaFoldDB" id="A0A8E2F9V5"/>
<sequence>LSRMTLASQYSAAAYCPDNNNSPGTTITCDPGQACPLISSSPNITSIHEFENLGEAGMTGVIILDHTHRTIALAFRGSSSTSNWRACFLVEPVPWEDLCRGCRVHAGFRNAWDAARVQAEFWLRRAVREHPDYLLVIAGHSFGGAVAMLAAADLRRQRELGKALLFTFGPPRVGNAELARYLEGSGGNFRFTHGADPVPHLP</sequence>
<evidence type="ECO:0000259" key="3">
    <source>
        <dbReference type="Pfam" id="PF01764"/>
    </source>
</evidence>
<dbReference type="GO" id="GO:0006629">
    <property type="term" value="P:lipid metabolic process"/>
    <property type="evidence" value="ECO:0007669"/>
    <property type="project" value="InterPro"/>
</dbReference>
<keyword evidence="5" id="KW-1185">Reference proteome</keyword>
<dbReference type="GO" id="GO:0016787">
    <property type="term" value="F:hydrolase activity"/>
    <property type="evidence" value="ECO:0007669"/>
    <property type="project" value="UniProtKB-KW"/>
</dbReference>
<dbReference type="PANTHER" id="PTHR46640">
    <property type="entry name" value="TRIACYLGLYCEROL LIPASE, PUTATIVE (AFU_ORTHOLOGUE AFUA_6G06510)-RELATED"/>
    <property type="match status" value="1"/>
</dbReference>
<dbReference type="Pfam" id="PF01764">
    <property type="entry name" value="Lipase_3"/>
    <property type="match status" value="1"/>
</dbReference>
<accession>A0A8E2F9V5</accession>
<dbReference type="Gene3D" id="3.40.50.1820">
    <property type="entry name" value="alpha/beta hydrolase"/>
    <property type="match status" value="1"/>
</dbReference>
<evidence type="ECO:0000313" key="4">
    <source>
        <dbReference type="EMBL" id="OCL13089.1"/>
    </source>
</evidence>
<protein>
    <submittedName>
        <fullName evidence="4">Alpha/beta-hydrolase</fullName>
    </submittedName>
</protein>
<organism evidence="4 5">
    <name type="scientific">Glonium stellatum</name>
    <dbReference type="NCBI Taxonomy" id="574774"/>
    <lineage>
        <taxon>Eukaryota</taxon>
        <taxon>Fungi</taxon>
        <taxon>Dikarya</taxon>
        <taxon>Ascomycota</taxon>
        <taxon>Pezizomycotina</taxon>
        <taxon>Dothideomycetes</taxon>
        <taxon>Pleosporomycetidae</taxon>
        <taxon>Gloniales</taxon>
        <taxon>Gloniaceae</taxon>
        <taxon>Glonium</taxon>
    </lineage>
</organism>
<feature type="non-terminal residue" evidence="4">
    <location>
        <position position="1"/>
    </location>
</feature>
<dbReference type="InterPro" id="IPR051299">
    <property type="entry name" value="AB_hydrolase_lip/est"/>
</dbReference>
<dbReference type="InterPro" id="IPR002921">
    <property type="entry name" value="Fungal_lipase-type"/>
</dbReference>